<feature type="binding site" evidence="14">
    <location>
        <position position="479"/>
    </location>
    <ligand>
        <name>Mo-bis(molybdopterin guanine dinucleotide)</name>
        <dbReference type="ChEBI" id="CHEBI:60539"/>
    </ligand>
</feature>
<dbReference type="EC" id="1.7.2.3" evidence="3"/>
<reference evidence="19 20" key="1">
    <citation type="submission" date="2018-04" db="EMBL/GenBank/DDBJ databases">
        <title>Genomic Encyclopedia of Archaeal and Bacterial Type Strains, Phase II (KMG-II): from individual species to whole genera.</title>
        <authorList>
            <person name="Goeker M."/>
        </authorList>
    </citation>
    <scope>NUCLEOTIDE SEQUENCE [LARGE SCALE GENOMIC DNA]</scope>
    <source>
        <strain evidence="19 20">DSM 23382</strain>
    </source>
</reference>
<protein>
    <recommendedName>
        <fullName evidence="13">Dimethyl sulfoxide/trimethylamine N-oxide reductase</fullName>
        <ecNumber evidence="3">1.7.2.3</ecNumber>
        <ecNumber evidence="12">1.8.5.3</ecNumber>
    </recommendedName>
</protein>
<dbReference type="Gene3D" id="3.40.228.10">
    <property type="entry name" value="Dimethylsulfoxide Reductase, domain 2"/>
    <property type="match status" value="1"/>
</dbReference>
<feature type="binding site" evidence="14">
    <location>
        <position position="156"/>
    </location>
    <ligand>
        <name>Mo-bis(molybdopterin guanine dinucleotide)</name>
        <dbReference type="ChEBI" id="CHEBI:60539"/>
    </ligand>
</feature>
<comment type="function">
    <text evidence="11">Catalyzes the reduction of dimethyl sulfoxide (DMSO) and trimethylamine N-oxide (TMAO) to dimethyl sulfide (DMS) and trimethylamine, respectively. The terminal DMSO reductase can also use various sulfoxides and N-oxide compounds as terminal electron acceptor in addition to DMSO and TMAO.</text>
</comment>
<dbReference type="FunFam" id="3.40.228.10:FF:000003">
    <property type="entry name" value="Biotin sulfoxide reductase 2"/>
    <property type="match status" value="1"/>
</dbReference>
<dbReference type="EC" id="1.8.5.3" evidence="12"/>
<keyword evidence="20" id="KW-1185">Reference proteome</keyword>
<evidence type="ECO:0000259" key="17">
    <source>
        <dbReference type="Pfam" id="PF01568"/>
    </source>
</evidence>
<evidence type="ECO:0000256" key="2">
    <source>
        <dbReference type="ARBA" id="ARBA00010312"/>
    </source>
</evidence>
<dbReference type="SUPFAM" id="SSF53706">
    <property type="entry name" value="Formate dehydrogenase/DMSO reductase, domains 1-3"/>
    <property type="match status" value="1"/>
</dbReference>
<evidence type="ECO:0000256" key="5">
    <source>
        <dbReference type="ARBA" id="ARBA00022723"/>
    </source>
</evidence>
<evidence type="ECO:0000256" key="6">
    <source>
        <dbReference type="ARBA" id="ARBA00022729"/>
    </source>
</evidence>
<dbReference type="Pfam" id="PF18364">
    <property type="entry name" value="Molybdopterin_N"/>
    <property type="match status" value="1"/>
</dbReference>
<dbReference type="OrthoDB" id="9759518at2"/>
<dbReference type="PANTHER" id="PTHR43742">
    <property type="entry name" value="TRIMETHYLAMINE-N-OXIDE REDUCTASE"/>
    <property type="match status" value="1"/>
</dbReference>
<dbReference type="GO" id="GO:0009061">
    <property type="term" value="P:anaerobic respiration"/>
    <property type="evidence" value="ECO:0007669"/>
    <property type="project" value="TreeGrafter"/>
</dbReference>
<dbReference type="InterPro" id="IPR006655">
    <property type="entry name" value="Mopterin_OxRdtase_prok_CS"/>
</dbReference>
<feature type="chain" id="PRO_5015704260" description="Dimethyl sulfoxide/trimethylamine N-oxide reductase" evidence="15">
    <location>
        <begin position="25"/>
        <end position="823"/>
    </location>
</feature>
<keyword evidence="6 15" id="KW-0732">Signal</keyword>
<evidence type="ECO:0000256" key="14">
    <source>
        <dbReference type="PIRSR" id="PIRSR606658-1"/>
    </source>
</evidence>
<dbReference type="GO" id="GO:0030288">
    <property type="term" value="C:outer membrane-bounded periplasmic space"/>
    <property type="evidence" value="ECO:0007669"/>
    <property type="project" value="TreeGrafter"/>
</dbReference>
<dbReference type="GO" id="GO:0043546">
    <property type="term" value="F:molybdopterin cofactor binding"/>
    <property type="evidence" value="ECO:0007669"/>
    <property type="project" value="InterPro"/>
</dbReference>
<dbReference type="InterPro" id="IPR006657">
    <property type="entry name" value="MoPterin_dinucl-bd_dom"/>
</dbReference>
<comment type="cofactor">
    <cofactor evidence="14">
        <name>Mo-bis(molybdopterin guanine dinucleotide)</name>
        <dbReference type="ChEBI" id="CHEBI:60539"/>
    </cofactor>
    <text evidence="14">Binds 1 molybdenum-bis(molybdopterin guanine dinucleotide) (Mo-bis-MGD) cofactor per subunit.</text>
</comment>
<evidence type="ECO:0000256" key="9">
    <source>
        <dbReference type="ARBA" id="ARBA00049407"/>
    </source>
</evidence>
<feature type="binding site" evidence="14">
    <location>
        <position position="475"/>
    </location>
    <ligand>
        <name>Mo-bis(molybdopterin guanine dinucleotide)</name>
        <dbReference type="ChEBI" id="CHEBI:60539"/>
    </ligand>
</feature>
<comment type="catalytic activity">
    <reaction evidence="9">
        <text>trimethylamine + 2 Fe(III)-[cytochrome c] + H2O = trimethylamine N-oxide + 2 Fe(II)-[cytochrome c] + 3 H(+)</text>
        <dbReference type="Rhea" id="RHEA:24236"/>
        <dbReference type="Rhea" id="RHEA-COMP:10350"/>
        <dbReference type="Rhea" id="RHEA-COMP:14399"/>
        <dbReference type="ChEBI" id="CHEBI:15377"/>
        <dbReference type="ChEBI" id="CHEBI:15378"/>
        <dbReference type="ChEBI" id="CHEBI:15724"/>
        <dbReference type="ChEBI" id="CHEBI:29033"/>
        <dbReference type="ChEBI" id="CHEBI:29034"/>
        <dbReference type="ChEBI" id="CHEBI:58389"/>
        <dbReference type="EC" id="1.7.2.3"/>
    </reaction>
</comment>
<sequence length="823" mass="89837">MTDKHLASCSLTRRRFLTASTSLAAVGMAGSMMPMGATRAFAAGEQKIQSGSHWGVFNMTVKDGLAVKIEPWEKDPHPTHQLPGVLDSMYSASRIKYPMVRRSYLENGPKAERDSRGASDFVRVSWDKALDLVANEIKRVQDESGPSAVFAGSYGWKSPGKFHNCRTLVARTMNVLGGYVSGTGDYSTGAAQVIMPHVVGGLEVYSQQTSWPVLIDNTDTLVFWAADPMKTCQIDWLIPDHGVYDYLKAYKATGKKVICIDPFHTETAKTMDAEWLAPKPQTDVAMMLGIAHTLYSEGLHDEDFLSTYTYGFDKFLPYLTGDADGTPKDAEWASKICGIPADKIKELAKLFAGGTTMLASGWSIQRMQYGEQAHWMLVTLAAMLGQIGTPGGGFGLSYHYCSGGTPTANGVSLPGIGDGKQSSENKPEWLASSGASSIPVARVVDMLENPRGEFDFNGTRATYPDIKLVYWVGGNPFAHHQDRNRMVKAWKKVETFIVHEAQWTATARQADIVLPATTSYERNDMEQIGSYSNQGIVAMKKIVDPIGEARSDFDIFSAICAKLGKEAEFTENKSEMDWLKSLYETASSTAGTKGIDFPSFDDFWEAGSVLYEVPQANKEFVRFAEFRDDPLLNPLGTPTGLIEIYSKAIERMSYDDCPPHPTWMPARELTGVESTKYPLHVNASHPDARLHSQLCGTELRKTYAIDGREPCVIHPDDAAKRGISDGDLVRVFNDRGQILTGARVSDDTAPGVLRVSEGGWYDPADPLKEGSLDAYGDVNVLTFDVGTSKLAQGNCGHSAAADVEKFTGTPPAVNVFTAPAAAE</sequence>
<evidence type="ECO:0000256" key="4">
    <source>
        <dbReference type="ARBA" id="ARBA00022505"/>
    </source>
</evidence>
<dbReference type="RefSeq" id="WP_107989893.1">
    <property type="nucleotide sequence ID" value="NZ_QAYG01000003.1"/>
</dbReference>
<feature type="domain" description="Molybdopterin oxidoreductase" evidence="16">
    <location>
        <begin position="94"/>
        <end position="561"/>
    </location>
</feature>
<feature type="domain" description="Molybdopterin dinucleotide-binding" evidence="17">
    <location>
        <begin position="679"/>
        <end position="798"/>
    </location>
</feature>
<dbReference type="AlphaFoldDB" id="A0A2T5VBG6"/>
<dbReference type="NCBIfam" id="NF011682">
    <property type="entry name" value="PRK15102.1"/>
    <property type="match status" value="1"/>
</dbReference>
<dbReference type="GO" id="GO:0050626">
    <property type="term" value="F:trimethylamine-N-oxide reductase (cytochrome c) activity"/>
    <property type="evidence" value="ECO:0007669"/>
    <property type="project" value="UniProtKB-EC"/>
</dbReference>
<comment type="catalytic activity">
    <reaction evidence="10">
        <text>dimethyl sulfide + a menaquinone + H2O = dimethyl sulfoxide + a menaquinol</text>
        <dbReference type="Rhea" id="RHEA:28494"/>
        <dbReference type="Rhea" id="RHEA-COMP:9537"/>
        <dbReference type="Rhea" id="RHEA-COMP:9539"/>
        <dbReference type="ChEBI" id="CHEBI:15377"/>
        <dbReference type="ChEBI" id="CHEBI:16374"/>
        <dbReference type="ChEBI" id="CHEBI:17437"/>
        <dbReference type="ChEBI" id="CHEBI:18151"/>
        <dbReference type="ChEBI" id="CHEBI:28262"/>
        <dbReference type="EC" id="1.8.5.3"/>
    </reaction>
</comment>
<dbReference type="Proteomes" id="UP000244081">
    <property type="component" value="Unassembled WGS sequence"/>
</dbReference>
<comment type="caution">
    <text evidence="19">The sequence shown here is derived from an EMBL/GenBank/DDBJ whole genome shotgun (WGS) entry which is preliminary data.</text>
</comment>
<dbReference type="PROSITE" id="PS00490">
    <property type="entry name" value="MOLYBDOPTERIN_PROK_2"/>
    <property type="match status" value="1"/>
</dbReference>
<gene>
    <name evidence="19" type="ORF">C8N35_103271</name>
</gene>
<name>A0A2T5VBG6_9HYPH</name>
<dbReference type="InterPro" id="IPR041460">
    <property type="entry name" value="Molybdopterin_N"/>
</dbReference>
<dbReference type="InterPro" id="IPR006658">
    <property type="entry name" value="BisC"/>
</dbReference>
<feature type="binding site" evidence="14">
    <location>
        <position position="552"/>
    </location>
    <ligand>
        <name>Mo-bis(molybdopterin guanine dinucleotide)</name>
        <dbReference type="ChEBI" id="CHEBI:60539"/>
    </ligand>
</feature>
<dbReference type="FunFam" id="2.40.40.20:FF:000009">
    <property type="entry name" value="Biotin sulfoxide reductase 2"/>
    <property type="match status" value="1"/>
</dbReference>
<dbReference type="InterPro" id="IPR009010">
    <property type="entry name" value="Asp_de-COase-like_dom_sf"/>
</dbReference>
<feature type="binding site" evidence="14">
    <location>
        <position position="779"/>
    </location>
    <ligand>
        <name>Mo-bis(molybdopterin guanine dinucleotide)</name>
        <dbReference type="ChEBI" id="CHEBI:60539"/>
    </ligand>
</feature>
<feature type="binding site" evidence="14">
    <location>
        <position position="522"/>
    </location>
    <ligand>
        <name>Mo-bis(molybdopterin guanine dinucleotide)</name>
        <dbReference type="ChEBI" id="CHEBI:60539"/>
    </ligand>
</feature>
<comment type="similarity">
    <text evidence="2">Belongs to the prokaryotic molybdopterin-containing oxidoreductase family.</text>
</comment>
<dbReference type="Gene3D" id="3.90.55.10">
    <property type="entry name" value="Dimethylsulfoxide Reductase, domain 3"/>
    <property type="match status" value="1"/>
</dbReference>
<dbReference type="PANTHER" id="PTHR43742:SF10">
    <property type="entry name" value="TRIMETHYLAMINE-N-OXIDE REDUCTASE 2"/>
    <property type="match status" value="1"/>
</dbReference>
<evidence type="ECO:0000256" key="13">
    <source>
        <dbReference type="ARBA" id="ARBA00068174"/>
    </source>
</evidence>
<keyword evidence="4 14" id="KW-0500">Molybdenum</keyword>
<dbReference type="EMBL" id="QAYG01000003">
    <property type="protein sequence ID" value="PTW61089.1"/>
    <property type="molecule type" value="Genomic_DNA"/>
</dbReference>
<dbReference type="NCBIfam" id="TIGR00509">
    <property type="entry name" value="bisC_fam"/>
    <property type="match status" value="1"/>
</dbReference>
<evidence type="ECO:0000313" key="19">
    <source>
        <dbReference type="EMBL" id="PTW61089.1"/>
    </source>
</evidence>
<evidence type="ECO:0000256" key="7">
    <source>
        <dbReference type="ARBA" id="ARBA00022764"/>
    </source>
</evidence>
<organism evidence="19 20">
    <name type="scientific">Breoghania corrubedonensis</name>
    <dbReference type="NCBI Taxonomy" id="665038"/>
    <lineage>
        <taxon>Bacteria</taxon>
        <taxon>Pseudomonadati</taxon>
        <taxon>Pseudomonadota</taxon>
        <taxon>Alphaproteobacteria</taxon>
        <taxon>Hyphomicrobiales</taxon>
        <taxon>Stappiaceae</taxon>
        <taxon>Breoghania</taxon>
    </lineage>
</organism>
<dbReference type="Gene3D" id="3.40.50.740">
    <property type="match status" value="1"/>
</dbReference>
<evidence type="ECO:0000256" key="11">
    <source>
        <dbReference type="ARBA" id="ARBA00056722"/>
    </source>
</evidence>
<evidence type="ECO:0000259" key="18">
    <source>
        <dbReference type="Pfam" id="PF18364"/>
    </source>
</evidence>
<dbReference type="GO" id="GO:0009055">
    <property type="term" value="F:electron transfer activity"/>
    <property type="evidence" value="ECO:0007669"/>
    <property type="project" value="TreeGrafter"/>
</dbReference>
<dbReference type="InterPro" id="IPR050612">
    <property type="entry name" value="Prok_Mopterin_Oxidored"/>
</dbReference>
<dbReference type="InterPro" id="IPR041954">
    <property type="entry name" value="CT_DMSOR/BSOR/TMAOR"/>
</dbReference>
<accession>A0A2T5VBG6</accession>
<evidence type="ECO:0000256" key="12">
    <source>
        <dbReference type="ARBA" id="ARBA00066451"/>
    </source>
</evidence>
<dbReference type="Pfam" id="PF00384">
    <property type="entry name" value="Molybdopterin"/>
    <property type="match status" value="1"/>
</dbReference>
<dbReference type="CDD" id="cd02793">
    <property type="entry name" value="MopB_CT_DMSOR-BSOR-TMAOR"/>
    <property type="match status" value="1"/>
</dbReference>
<feature type="signal peptide" evidence="15">
    <location>
        <begin position="1"/>
        <end position="24"/>
    </location>
</feature>
<dbReference type="PROSITE" id="PS00932">
    <property type="entry name" value="MOLYBDOPTERIN_PROK_3"/>
    <property type="match status" value="1"/>
</dbReference>
<evidence type="ECO:0000256" key="1">
    <source>
        <dbReference type="ARBA" id="ARBA00004418"/>
    </source>
</evidence>
<evidence type="ECO:0000313" key="20">
    <source>
        <dbReference type="Proteomes" id="UP000244081"/>
    </source>
</evidence>
<evidence type="ECO:0000256" key="15">
    <source>
        <dbReference type="SAM" id="SignalP"/>
    </source>
</evidence>
<feature type="binding site" evidence="14">
    <location>
        <position position="366"/>
    </location>
    <ligand>
        <name>Mo-bis(molybdopterin guanine dinucleotide)</name>
        <dbReference type="ChEBI" id="CHEBI:60539"/>
    </ligand>
</feature>
<keyword evidence="7" id="KW-0574">Periplasm</keyword>
<dbReference type="InterPro" id="IPR006311">
    <property type="entry name" value="TAT_signal"/>
</dbReference>
<dbReference type="InterPro" id="IPR006656">
    <property type="entry name" value="Mopterin_OxRdtase"/>
</dbReference>
<feature type="domain" description="Molybdopterin oxidoreductase N-terminal" evidence="18">
    <location>
        <begin position="50"/>
        <end position="90"/>
    </location>
</feature>
<dbReference type="Gene3D" id="2.40.40.20">
    <property type="match status" value="1"/>
</dbReference>
<keyword evidence="8" id="KW-0560">Oxidoreductase</keyword>
<evidence type="ECO:0000256" key="8">
    <source>
        <dbReference type="ARBA" id="ARBA00023002"/>
    </source>
</evidence>
<keyword evidence="5 14" id="KW-0479">Metal-binding</keyword>
<dbReference type="Pfam" id="PF01568">
    <property type="entry name" value="Molydop_binding"/>
    <property type="match status" value="1"/>
</dbReference>
<evidence type="ECO:0000256" key="10">
    <source>
        <dbReference type="ARBA" id="ARBA00050606"/>
    </source>
</evidence>
<dbReference type="GO" id="GO:0030151">
    <property type="term" value="F:molybdenum ion binding"/>
    <property type="evidence" value="ECO:0007669"/>
    <property type="project" value="TreeGrafter"/>
</dbReference>
<evidence type="ECO:0000256" key="3">
    <source>
        <dbReference type="ARBA" id="ARBA00011885"/>
    </source>
</evidence>
<dbReference type="SUPFAM" id="SSF50692">
    <property type="entry name" value="ADC-like"/>
    <property type="match status" value="1"/>
</dbReference>
<dbReference type="CDD" id="cd02769">
    <property type="entry name" value="MopB_DMSOR-BSOR-TMAOR"/>
    <property type="match status" value="1"/>
</dbReference>
<comment type="subcellular location">
    <subcellularLocation>
        <location evidence="1">Periplasm</location>
    </subcellularLocation>
</comment>
<dbReference type="PROSITE" id="PS51318">
    <property type="entry name" value="TAT"/>
    <property type="match status" value="1"/>
</dbReference>
<proteinExistence type="inferred from homology"/>
<evidence type="ECO:0000259" key="16">
    <source>
        <dbReference type="Pfam" id="PF00384"/>
    </source>
</evidence>